<dbReference type="EMBL" id="VSSQ01027390">
    <property type="protein sequence ID" value="MPM76617.1"/>
    <property type="molecule type" value="Genomic_DNA"/>
</dbReference>
<dbReference type="PANTHER" id="PTHR30026">
    <property type="entry name" value="OUTER MEMBRANE PROTEIN TOLC"/>
    <property type="match status" value="1"/>
</dbReference>
<protein>
    <recommendedName>
        <fullName evidence="9">Outer membrane protein TolC</fullName>
    </recommendedName>
</protein>
<dbReference type="GO" id="GO:0009279">
    <property type="term" value="C:cell outer membrane"/>
    <property type="evidence" value="ECO:0007669"/>
    <property type="project" value="UniProtKB-SubCell"/>
</dbReference>
<evidence type="ECO:0000256" key="4">
    <source>
        <dbReference type="ARBA" id="ARBA00022692"/>
    </source>
</evidence>
<keyword evidence="7" id="KW-0175">Coiled coil</keyword>
<feature type="coiled-coil region" evidence="7">
    <location>
        <begin position="115"/>
        <end position="142"/>
    </location>
</feature>
<evidence type="ECO:0008006" key="9">
    <source>
        <dbReference type="Google" id="ProtNLM"/>
    </source>
</evidence>
<evidence type="ECO:0000256" key="5">
    <source>
        <dbReference type="ARBA" id="ARBA00023136"/>
    </source>
</evidence>
<evidence type="ECO:0000256" key="3">
    <source>
        <dbReference type="ARBA" id="ARBA00022452"/>
    </source>
</evidence>
<evidence type="ECO:0000313" key="8">
    <source>
        <dbReference type="EMBL" id="MPM76617.1"/>
    </source>
</evidence>
<reference evidence="8" key="1">
    <citation type="submission" date="2019-08" db="EMBL/GenBank/DDBJ databases">
        <authorList>
            <person name="Kucharzyk K."/>
            <person name="Murdoch R.W."/>
            <person name="Higgins S."/>
            <person name="Loffler F."/>
        </authorList>
    </citation>
    <scope>NUCLEOTIDE SEQUENCE</scope>
</reference>
<dbReference type="GO" id="GO:1990281">
    <property type="term" value="C:efflux pump complex"/>
    <property type="evidence" value="ECO:0007669"/>
    <property type="project" value="TreeGrafter"/>
</dbReference>
<accession>A0A645CI64</accession>
<evidence type="ECO:0000256" key="1">
    <source>
        <dbReference type="ARBA" id="ARBA00004442"/>
    </source>
</evidence>
<dbReference type="InterPro" id="IPR003423">
    <property type="entry name" value="OMP_efflux"/>
</dbReference>
<dbReference type="InterPro" id="IPR051906">
    <property type="entry name" value="TolC-like"/>
</dbReference>
<organism evidence="8">
    <name type="scientific">bioreactor metagenome</name>
    <dbReference type="NCBI Taxonomy" id="1076179"/>
    <lineage>
        <taxon>unclassified sequences</taxon>
        <taxon>metagenomes</taxon>
        <taxon>ecological metagenomes</taxon>
    </lineage>
</organism>
<sequence>MPMSTFNPTAPEGQFREAQFGVPHNMSAAIQVALPLYNPQIYGGIRTTKIAAEITELQYKKNEEQVFFEISNLYYNIQILQHQLAFVDSNIVNTAKLLENLQLLHQQLMIKGTDVKKVELQLEQLKTQKDIIANNAEQVLNALKLSMGKPSTLNIQIETDIQFNINEYTNSTTVDLQLINSQKSLLNSELKTLKNSRLPSVSLYGSYGQTGFGYDKKPNDFLKFFPSSFVGLQLSYPLFNGTVTYRKINQKKIEIQNSQLQISLATDQNNMLIENANRRRAVTQKTIANTLSQIDLARTVYEQTSLQQKEGTANLTDVLLADNTLREAQQNYLSAIVEYLKADLELKKLTGNINK</sequence>
<gene>
    <name evidence="8" type="ORF">SDC9_123616</name>
</gene>
<evidence type="ECO:0000256" key="2">
    <source>
        <dbReference type="ARBA" id="ARBA00022448"/>
    </source>
</evidence>
<dbReference type="Pfam" id="PF02321">
    <property type="entry name" value="OEP"/>
    <property type="match status" value="1"/>
</dbReference>
<proteinExistence type="predicted"/>
<keyword evidence="3" id="KW-1134">Transmembrane beta strand</keyword>
<keyword evidence="5" id="KW-0472">Membrane</keyword>
<dbReference type="PANTHER" id="PTHR30026:SF20">
    <property type="entry name" value="OUTER MEMBRANE PROTEIN TOLC"/>
    <property type="match status" value="1"/>
</dbReference>
<comment type="caution">
    <text evidence="8">The sequence shown here is derived from an EMBL/GenBank/DDBJ whole genome shotgun (WGS) entry which is preliminary data.</text>
</comment>
<comment type="subcellular location">
    <subcellularLocation>
        <location evidence="1">Cell outer membrane</location>
    </subcellularLocation>
</comment>
<keyword evidence="6" id="KW-0998">Cell outer membrane</keyword>
<dbReference type="AlphaFoldDB" id="A0A645CI64"/>
<name>A0A645CI64_9ZZZZ</name>
<evidence type="ECO:0000256" key="7">
    <source>
        <dbReference type="SAM" id="Coils"/>
    </source>
</evidence>
<keyword evidence="2" id="KW-0813">Transport</keyword>
<dbReference type="SUPFAM" id="SSF56954">
    <property type="entry name" value="Outer membrane efflux proteins (OEP)"/>
    <property type="match status" value="1"/>
</dbReference>
<evidence type="ECO:0000256" key="6">
    <source>
        <dbReference type="ARBA" id="ARBA00023237"/>
    </source>
</evidence>
<keyword evidence="4" id="KW-0812">Transmembrane</keyword>
<dbReference type="Gene3D" id="1.20.1600.10">
    <property type="entry name" value="Outer membrane efflux proteins (OEP)"/>
    <property type="match status" value="1"/>
</dbReference>
<dbReference type="GO" id="GO:0015288">
    <property type="term" value="F:porin activity"/>
    <property type="evidence" value="ECO:0007669"/>
    <property type="project" value="TreeGrafter"/>
</dbReference>
<dbReference type="GO" id="GO:0015562">
    <property type="term" value="F:efflux transmembrane transporter activity"/>
    <property type="evidence" value="ECO:0007669"/>
    <property type="project" value="InterPro"/>
</dbReference>